<organism evidence="1 2">
    <name type="scientific">Yoonia sediminilitoris</name>
    <dbReference type="NCBI Taxonomy" id="1286148"/>
    <lineage>
        <taxon>Bacteria</taxon>
        <taxon>Pseudomonadati</taxon>
        <taxon>Pseudomonadota</taxon>
        <taxon>Alphaproteobacteria</taxon>
        <taxon>Rhodobacterales</taxon>
        <taxon>Paracoccaceae</taxon>
        <taxon>Yoonia</taxon>
    </lineage>
</organism>
<proteinExistence type="predicted"/>
<name>A0A2T6KG83_9RHOB</name>
<evidence type="ECO:0000313" key="2">
    <source>
        <dbReference type="Proteomes" id="UP000244523"/>
    </source>
</evidence>
<reference evidence="1 2" key="1">
    <citation type="submission" date="2018-04" db="EMBL/GenBank/DDBJ databases">
        <title>Genomic Encyclopedia of Archaeal and Bacterial Type Strains, Phase II (KMG-II): from individual species to whole genera.</title>
        <authorList>
            <person name="Goeker M."/>
        </authorList>
    </citation>
    <scope>NUCLEOTIDE SEQUENCE [LARGE SCALE GENOMIC DNA]</scope>
    <source>
        <strain evidence="1 2">DSM 29955</strain>
    </source>
</reference>
<comment type="caution">
    <text evidence="1">The sequence shown here is derived from an EMBL/GenBank/DDBJ whole genome shotgun (WGS) entry which is preliminary data.</text>
</comment>
<dbReference type="EMBL" id="QBUD01000006">
    <property type="protein sequence ID" value="PUB14346.1"/>
    <property type="molecule type" value="Genomic_DNA"/>
</dbReference>
<keyword evidence="2" id="KW-1185">Reference proteome</keyword>
<dbReference type="Proteomes" id="UP000244523">
    <property type="component" value="Unassembled WGS sequence"/>
</dbReference>
<dbReference type="AlphaFoldDB" id="A0A2T6KG83"/>
<accession>A0A2T6KG83</accession>
<gene>
    <name evidence="1" type="ORF">C8N45_106221</name>
</gene>
<evidence type="ECO:0000313" key="1">
    <source>
        <dbReference type="EMBL" id="PUB14346.1"/>
    </source>
</evidence>
<sequence length="71" mass="8274">MLFRALRNLWSKPLYPSEDCGEIHLDATLSKKTNHILISKREATIPTHRQKNNISKETMGFEWISTCHHTP</sequence>
<protein>
    <submittedName>
        <fullName evidence="1">Uncharacterized protein</fullName>
    </submittedName>
</protein>